<reference evidence="2" key="1">
    <citation type="journal article" date="2020" name="mSystems">
        <title>Genome- and Community-Level Interaction Insights into Carbon Utilization and Element Cycling Functions of Hydrothermarchaeota in Hydrothermal Sediment.</title>
        <authorList>
            <person name="Zhou Z."/>
            <person name="Liu Y."/>
            <person name="Xu W."/>
            <person name="Pan J."/>
            <person name="Luo Z.H."/>
            <person name="Li M."/>
        </authorList>
    </citation>
    <scope>NUCLEOTIDE SEQUENCE [LARGE SCALE GENOMIC DNA]</scope>
    <source>
        <strain evidence="2">SpSt-914</strain>
    </source>
</reference>
<sequence>MFASDITPERKTEILTKIARKTVDLRLTPIAIVLLESAKPFSFVGSQLMVFFQPIITAIFPFHQYDEIAALFEDRANIEVLIQTIEQLEEEQRPPKTKTEDGKNGKTKI</sequence>
<organism evidence="2">
    <name type="scientific">candidate division WOR-3 bacterium</name>
    <dbReference type="NCBI Taxonomy" id="2052148"/>
    <lineage>
        <taxon>Bacteria</taxon>
        <taxon>Bacteria division WOR-3</taxon>
    </lineage>
</organism>
<accession>A0A7V3V020</accession>
<gene>
    <name evidence="2" type="ORF">ENX16_04040</name>
</gene>
<feature type="compositionally biased region" description="Basic and acidic residues" evidence="1">
    <location>
        <begin position="90"/>
        <end position="109"/>
    </location>
</feature>
<comment type="caution">
    <text evidence="2">The sequence shown here is derived from an EMBL/GenBank/DDBJ whole genome shotgun (WGS) entry which is preliminary data.</text>
</comment>
<dbReference type="AlphaFoldDB" id="A0A7V3V020"/>
<protein>
    <submittedName>
        <fullName evidence="2">Uncharacterized protein</fullName>
    </submittedName>
</protein>
<dbReference type="EMBL" id="DTMZ01000097">
    <property type="protein sequence ID" value="HGD13231.1"/>
    <property type="molecule type" value="Genomic_DNA"/>
</dbReference>
<feature type="region of interest" description="Disordered" evidence="1">
    <location>
        <begin position="89"/>
        <end position="109"/>
    </location>
</feature>
<name>A0A7V3V020_UNCW3</name>
<evidence type="ECO:0000313" key="2">
    <source>
        <dbReference type="EMBL" id="HGD13231.1"/>
    </source>
</evidence>
<proteinExistence type="predicted"/>
<evidence type="ECO:0000256" key="1">
    <source>
        <dbReference type="SAM" id="MobiDB-lite"/>
    </source>
</evidence>